<name>A0ABM0YKK0_CAMSA</name>
<feature type="compositionally biased region" description="Polar residues" evidence="6">
    <location>
        <begin position="418"/>
        <end position="428"/>
    </location>
</feature>
<feature type="region of interest" description="Disordered" evidence="6">
    <location>
        <begin position="1"/>
        <end position="32"/>
    </location>
</feature>
<dbReference type="Pfam" id="PF03634">
    <property type="entry name" value="TCP"/>
    <property type="match status" value="1"/>
</dbReference>
<feature type="domain" description="TCP" evidence="7">
    <location>
        <begin position="49"/>
        <end position="107"/>
    </location>
</feature>
<dbReference type="GeneID" id="104779728"/>
<dbReference type="PROSITE" id="PS51369">
    <property type="entry name" value="TCP"/>
    <property type="match status" value="1"/>
</dbReference>
<dbReference type="RefSeq" id="XP_010502427.1">
    <property type="nucleotide sequence ID" value="XM_010504125.2"/>
</dbReference>
<feature type="region of interest" description="Disordered" evidence="6">
    <location>
        <begin position="195"/>
        <end position="225"/>
    </location>
</feature>
<evidence type="ECO:0000256" key="5">
    <source>
        <dbReference type="ARBA" id="ARBA00023242"/>
    </source>
</evidence>
<keyword evidence="5" id="KW-0539">Nucleus</keyword>
<keyword evidence="4" id="KW-0804">Transcription</keyword>
<keyword evidence="2" id="KW-0805">Transcription regulation</keyword>
<evidence type="ECO:0000313" key="9">
    <source>
        <dbReference type="RefSeq" id="XP_010502427.1"/>
    </source>
</evidence>
<evidence type="ECO:0000259" key="7">
    <source>
        <dbReference type="PROSITE" id="PS51369"/>
    </source>
</evidence>
<dbReference type="Proteomes" id="UP000694864">
    <property type="component" value="Chromosome 1"/>
</dbReference>
<feature type="region of interest" description="Disordered" evidence="6">
    <location>
        <begin position="125"/>
        <end position="180"/>
    </location>
</feature>
<dbReference type="PANTHER" id="PTHR31072">
    <property type="entry name" value="TRANSCRIPTION FACTOR TCP4-RELATED"/>
    <property type="match status" value="1"/>
</dbReference>
<sequence>MSDEFLHPPAPPPRPPSSMRHRTTSDAADGGCGEIVEVQGGHIVRSTGRKDRHSKVCTAKGPRDRRVRLSAHTAIQFYDVQDRLGFDRPSKAVDWLIKKAKTSIDELAELPPWNPADAIRLAAANAKPRRTTAKTQISPSPPPQQQQQLQFGVGFDGGGTEHPSNNNNENEPSFLPPSMDSDSIADTIKSFFPVVGSSTEAPPNHHQLMHNYHHHQHPPDLLSRTNSQNQDLRLSLHSFPDGPPSLLHNHNHHTSASASEPVLFYGQSNPLGFDTSNSVSWEQQSSEFGRIQRLVAWNSGGATDTGNGGGFLFAPPPTPPSSTTSFQPVLGQSQQLHSQRGPLQSSYSPMIRAWFDPHQHHQSISTDDLNHHHHLPPPVHQSAIPGIGFASGESSSGFRIPARFQGQEEEQHDGLTHKPSSASSISRH</sequence>
<organism evidence="8 9">
    <name type="scientific">Camelina sativa</name>
    <name type="common">False flax</name>
    <name type="synonym">Myagrum sativum</name>
    <dbReference type="NCBI Taxonomy" id="90675"/>
    <lineage>
        <taxon>Eukaryota</taxon>
        <taxon>Viridiplantae</taxon>
        <taxon>Streptophyta</taxon>
        <taxon>Embryophyta</taxon>
        <taxon>Tracheophyta</taxon>
        <taxon>Spermatophyta</taxon>
        <taxon>Magnoliopsida</taxon>
        <taxon>eudicotyledons</taxon>
        <taxon>Gunneridae</taxon>
        <taxon>Pentapetalae</taxon>
        <taxon>rosids</taxon>
        <taxon>malvids</taxon>
        <taxon>Brassicales</taxon>
        <taxon>Brassicaceae</taxon>
        <taxon>Camelineae</taxon>
        <taxon>Camelina</taxon>
    </lineage>
</organism>
<protein>
    <submittedName>
        <fullName evidence="9">Transcription factor TCP4</fullName>
    </submittedName>
</protein>
<keyword evidence="8" id="KW-1185">Reference proteome</keyword>
<keyword evidence="3" id="KW-0238">DNA-binding</keyword>
<reference evidence="9" key="2">
    <citation type="submission" date="2025-08" db="UniProtKB">
        <authorList>
            <consortium name="RefSeq"/>
        </authorList>
    </citation>
    <scope>IDENTIFICATION</scope>
    <source>
        <tissue evidence="9">Leaf</tissue>
    </source>
</reference>
<evidence type="ECO:0000256" key="2">
    <source>
        <dbReference type="ARBA" id="ARBA00023015"/>
    </source>
</evidence>
<evidence type="ECO:0000256" key="6">
    <source>
        <dbReference type="SAM" id="MobiDB-lite"/>
    </source>
</evidence>
<feature type="compositionally biased region" description="Low complexity" evidence="6">
    <location>
        <begin position="163"/>
        <end position="173"/>
    </location>
</feature>
<proteinExistence type="predicted"/>
<accession>A0ABM0YKK0</accession>
<comment type="subcellular location">
    <subcellularLocation>
        <location evidence="1">Nucleus</location>
    </subcellularLocation>
</comment>
<feature type="region of interest" description="Disordered" evidence="6">
    <location>
        <begin position="362"/>
        <end position="428"/>
    </location>
</feature>
<evidence type="ECO:0000256" key="3">
    <source>
        <dbReference type="ARBA" id="ARBA00023125"/>
    </source>
</evidence>
<evidence type="ECO:0000256" key="4">
    <source>
        <dbReference type="ARBA" id="ARBA00023163"/>
    </source>
</evidence>
<dbReference type="InterPro" id="IPR005333">
    <property type="entry name" value="Transcription_factor_TCP"/>
</dbReference>
<evidence type="ECO:0000313" key="8">
    <source>
        <dbReference type="Proteomes" id="UP000694864"/>
    </source>
</evidence>
<gene>
    <name evidence="9" type="primary">LOC104779728</name>
</gene>
<dbReference type="PANTHER" id="PTHR31072:SF273">
    <property type="entry name" value="TRANSCRIPTION FACTOR TCP4"/>
    <property type="match status" value="1"/>
</dbReference>
<feature type="compositionally biased region" description="Basic residues" evidence="6">
    <location>
        <begin position="207"/>
        <end position="216"/>
    </location>
</feature>
<dbReference type="InterPro" id="IPR017887">
    <property type="entry name" value="TF_TCP_subgr"/>
</dbReference>
<evidence type="ECO:0000256" key="1">
    <source>
        <dbReference type="ARBA" id="ARBA00004123"/>
    </source>
</evidence>
<reference evidence="8" key="1">
    <citation type="journal article" date="2014" name="Nat. Commun.">
        <title>The emerging biofuel crop Camelina sativa retains a highly undifferentiated hexaploid genome structure.</title>
        <authorList>
            <person name="Kagale S."/>
            <person name="Koh C."/>
            <person name="Nixon J."/>
            <person name="Bollina V."/>
            <person name="Clarke W.E."/>
            <person name="Tuteja R."/>
            <person name="Spillane C."/>
            <person name="Robinson S.J."/>
            <person name="Links M.G."/>
            <person name="Clarke C."/>
            <person name="Higgins E.E."/>
            <person name="Huebert T."/>
            <person name="Sharpe A.G."/>
            <person name="Parkin I.A."/>
        </authorList>
    </citation>
    <scope>NUCLEOTIDE SEQUENCE [LARGE SCALE GENOMIC DNA]</scope>
    <source>
        <strain evidence="8">cv. DH55</strain>
    </source>
</reference>